<keyword evidence="1" id="KW-0472">Membrane</keyword>
<keyword evidence="1" id="KW-1133">Transmembrane helix</keyword>
<gene>
    <name evidence="2" type="ORF">MHI_LOCUS310022</name>
</gene>
<dbReference type="Proteomes" id="UP000752696">
    <property type="component" value="Unassembled WGS sequence"/>
</dbReference>
<proteinExistence type="predicted"/>
<name>A0A6V7H386_9HYME</name>
<sequence length="50" mass="5344">MENTEGKITPGTSMPVLVLVSTLFLGGVLFIIGYIVSRLSRSDRSSDSAK</sequence>
<dbReference type="AlphaFoldDB" id="A0A6V7H386"/>
<accession>A0A6V7H386</accession>
<evidence type="ECO:0000313" key="3">
    <source>
        <dbReference type="Proteomes" id="UP000752696"/>
    </source>
</evidence>
<protein>
    <submittedName>
        <fullName evidence="2">Uncharacterized protein</fullName>
    </submittedName>
</protein>
<evidence type="ECO:0000313" key="2">
    <source>
        <dbReference type="EMBL" id="CAD1472619.1"/>
    </source>
</evidence>
<dbReference type="EMBL" id="CAJDYZ010005611">
    <property type="protein sequence ID" value="CAD1472619.1"/>
    <property type="molecule type" value="Genomic_DNA"/>
</dbReference>
<organism evidence="2 3">
    <name type="scientific">Heterotrigona itama</name>
    <dbReference type="NCBI Taxonomy" id="395501"/>
    <lineage>
        <taxon>Eukaryota</taxon>
        <taxon>Metazoa</taxon>
        <taxon>Ecdysozoa</taxon>
        <taxon>Arthropoda</taxon>
        <taxon>Hexapoda</taxon>
        <taxon>Insecta</taxon>
        <taxon>Pterygota</taxon>
        <taxon>Neoptera</taxon>
        <taxon>Endopterygota</taxon>
        <taxon>Hymenoptera</taxon>
        <taxon>Apocrita</taxon>
        <taxon>Aculeata</taxon>
        <taxon>Apoidea</taxon>
        <taxon>Anthophila</taxon>
        <taxon>Apidae</taxon>
        <taxon>Heterotrigona</taxon>
    </lineage>
</organism>
<reference evidence="2" key="1">
    <citation type="submission" date="2020-07" db="EMBL/GenBank/DDBJ databases">
        <authorList>
            <person name="Nazaruddin N."/>
        </authorList>
    </citation>
    <scope>NUCLEOTIDE SEQUENCE</scope>
</reference>
<feature type="transmembrane region" description="Helical" evidence="1">
    <location>
        <begin position="16"/>
        <end position="36"/>
    </location>
</feature>
<comment type="caution">
    <text evidence="2">The sequence shown here is derived from an EMBL/GenBank/DDBJ whole genome shotgun (WGS) entry which is preliminary data.</text>
</comment>
<evidence type="ECO:0000256" key="1">
    <source>
        <dbReference type="SAM" id="Phobius"/>
    </source>
</evidence>
<keyword evidence="1" id="KW-0812">Transmembrane</keyword>
<dbReference type="OrthoDB" id="206335at2759"/>
<keyword evidence="3" id="KW-1185">Reference proteome</keyword>
<feature type="non-terminal residue" evidence="2">
    <location>
        <position position="50"/>
    </location>
</feature>